<dbReference type="Proteomes" id="UP000515847">
    <property type="component" value="Chromosome"/>
</dbReference>
<dbReference type="NCBIfam" id="TIGR02966">
    <property type="entry name" value="phoR_proteo"/>
    <property type="match status" value="1"/>
</dbReference>
<dbReference type="InterPro" id="IPR013656">
    <property type="entry name" value="PAS_4"/>
</dbReference>
<dbReference type="InterPro" id="IPR003660">
    <property type="entry name" value="HAMP_dom"/>
</dbReference>
<feature type="transmembrane region" description="Helical" evidence="18">
    <location>
        <begin position="35"/>
        <end position="54"/>
    </location>
</feature>
<dbReference type="NCBIfam" id="NF046044">
    <property type="entry name" value="PnpS"/>
    <property type="match status" value="1"/>
</dbReference>
<evidence type="ECO:0000256" key="6">
    <source>
        <dbReference type="ARBA" id="ARBA00022475"/>
    </source>
</evidence>
<evidence type="ECO:0000256" key="9">
    <source>
        <dbReference type="ARBA" id="ARBA00022679"/>
    </source>
</evidence>
<evidence type="ECO:0000313" key="22">
    <source>
        <dbReference type="EMBL" id="QNB45151.1"/>
    </source>
</evidence>
<dbReference type="Gene3D" id="3.30.450.20">
    <property type="entry name" value="PAS domain"/>
    <property type="match status" value="1"/>
</dbReference>
<dbReference type="OrthoDB" id="2359336at2"/>
<dbReference type="GO" id="GO:0005524">
    <property type="term" value="F:ATP binding"/>
    <property type="evidence" value="ECO:0007669"/>
    <property type="project" value="UniProtKB-KW"/>
</dbReference>
<accession>A0A7G6DZ97</accession>
<dbReference type="SMART" id="SM00388">
    <property type="entry name" value="HisKA"/>
    <property type="match status" value="1"/>
</dbReference>
<proteinExistence type="predicted"/>
<feature type="domain" description="Histidine kinase" evidence="19">
    <location>
        <begin position="237"/>
        <end position="454"/>
    </location>
</feature>
<keyword evidence="6" id="KW-1003">Cell membrane</keyword>
<evidence type="ECO:0000256" key="15">
    <source>
        <dbReference type="ARBA" id="ARBA00023012"/>
    </source>
</evidence>
<comment type="function">
    <text evidence="17">Member of the two-component regulatory system PhoR/PhoB involved in the phosphate regulon genes expression. PhoR may function as a membrane-associated protein kinase that phosphorylates PhoB in response to environmental signals.</text>
</comment>
<dbReference type="SMART" id="SM00091">
    <property type="entry name" value="PAS"/>
    <property type="match status" value="1"/>
</dbReference>
<keyword evidence="8" id="KW-0592">Phosphate transport</keyword>
<evidence type="ECO:0000259" key="20">
    <source>
        <dbReference type="PROSITE" id="PS50112"/>
    </source>
</evidence>
<dbReference type="SUPFAM" id="SSF55874">
    <property type="entry name" value="ATPase domain of HSP90 chaperone/DNA topoisomerase II/histidine kinase"/>
    <property type="match status" value="1"/>
</dbReference>
<protein>
    <recommendedName>
        <fullName evidence="4">Phosphate regulon sensor protein PhoR</fullName>
        <ecNumber evidence="3">2.7.13.3</ecNumber>
    </recommendedName>
</protein>
<evidence type="ECO:0000256" key="7">
    <source>
        <dbReference type="ARBA" id="ARBA00022553"/>
    </source>
</evidence>
<evidence type="ECO:0000256" key="17">
    <source>
        <dbReference type="ARBA" id="ARBA00025207"/>
    </source>
</evidence>
<dbReference type="InterPro" id="IPR005467">
    <property type="entry name" value="His_kinase_dom"/>
</dbReference>
<evidence type="ECO:0000259" key="19">
    <source>
        <dbReference type="PROSITE" id="PS50109"/>
    </source>
</evidence>
<dbReference type="CDD" id="cd00075">
    <property type="entry name" value="HATPase"/>
    <property type="match status" value="1"/>
</dbReference>
<evidence type="ECO:0000313" key="23">
    <source>
        <dbReference type="Proteomes" id="UP000515847"/>
    </source>
</evidence>
<dbReference type="GO" id="GO:0016036">
    <property type="term" value="P:cellular response to phosphate starvation"/>
    <property type="evidence" value="ECO:0007669"/>
    <property type="project" value="TreeGrafter"/>
</dbReference>
<comment type="catalytic activity">
    <reaction evidence="1">
        <text>ATP + protein L-histidine = ADP + protein N-phospho-L-histidine.</text>
        <dbReference type="EC" id="2.7.13.3"/>
    </reaction>
</comment>
<dbReference type="SUPFAM" id="SSF47384">
    <property type="entry name" value="Homodimeric domain of signal transducing histidine kinase"/>
    <property type="match status" value="1"/>
</dbReference>
<feature type="domain" description="HAMP" evidence="21">
    <location>
        <begin position="56"/>
        <end position="108"/>
    </location>
</feature>
<dbReference type="PANTHER" id="PTHR45453">
    <property type="entry name" value="PHOSPHATE REGULON SENSOR PROTEIN PHOR"/>
    <property type="match status" value="1"/>
</dbReference>
<dbReference type="KEGG" id="tfr:BR63_01730"/>
<dbReference type="GO" id="GO:0006817">
    <property type="term" value="P:phosphate ion transport"/>
    <property type="evidence" value="ECO:0007669"/>
    <property type="project" value="UniProtKB-KW"/>
</dbReference>
<dbReference type="GO" id="GO:0000155">
    <property type="term" value="F:phosphorelay sensor kinase activity"/>
    <property type="evidence" value="ECO:0007669"/>
    <property type="project" value="InterPro"/>
</dbReference>
<dbReference type="PRINTS" id="PR00344">
    <property type="entry name" value="BCTRLSENSOR"/>
</dbReference>
<evidence type="ECO:0000256" key="11">
    <source>
        <dbReference type="ARBA" id="ARBA00022741"/>
    </source>
</evidence>
<sequence length="454" mass="51645">MRKLTWKYTLVFAAITGVAIILINLATLFAREHGLYFFIVTGIYLLSILVFYFWTDYHTRLISKLKEMAHSFAKGNFIPTIFITTDDELGQLCDTMHMMGSTLNSNIKETLKEKDRMETILASMVEGVLAFDQVGRLMLINKAAEEMLGVTWEEAKERYFLEILRNHQLADLLKKGLADGTRQVIEIKLTPGDTEYYRVYITPIQGKGERLQGAVMVLRNVTKLRQLEQMRSEFVANVSHELRTPLTSIKGYVETLLDGAMEDKELSQKFLKIMEAETDRLNRLITDLLFLSRLETGRVEVAKKSIETRQMLDKVVNVLTPVAQRKDIVIKTYIYPQAHTIYGNQDMLEQVLINLLDNAIKYSHDKGSVLVEVSPHEQGTAIKITDQGIGIPADSLPRLFERFYRVDKARSRQVGGTGLGLSIVKHIVERHRGQVQVESEEGKGTTFTVILPNS</sequence>
<dbReference type="InterPro" id="IPR000014">
    <property type="entry name" value="PAS"/>
</dbReference>
<dbReference type="Gene3D" id="3.30.565.10">
    <property type="entry name" value="Histidine kinase-like ATPase, C-terminal domain"/>
    <property type="match status" value="1"/>
</dbReference>
<evidence type="ECO:0000256" key="3">
    <source>
        <dbReference type="ARBA" id="ARBA00012438"/>
    </source>
</evidence>
<reference evidence="22 23" key="1">
    <citation type="journal article" date="2019" name="Front. Microbiol.">
        <title>Thermoanaerosceptrum fracticalcis gen. nov. sp. nov., a Novel Fumarate-Fermenting Microorganism From a Deep Fractured Carbonate Aquifer of the US Great Basin.</title>
        <authorList>
            <person name="Hamilton-Brehm S.D."/>
            <person name="Stewart L.E."/>
            <person name="Zavarin M."/>
            <person name="Caldwell M."/>
            <person name="Lawson P.A."/>
            <person name="Onstott T.C."/>
            <person name="Grzymski J."/>
            <person name="Neveux I."/>
            <person name="Lollar B.S."/>
            <person name="Russell C.E."/>
            <person name="Moser D.P."/>
        </authorList>
    </citation>
    <scope>NUCLEOTIDE SEQUENCE [LARGE SCALE GENOMIC DNA]</scope>
    <source>
        <strain evidence="22 23">DRI-13</strain>
    </source>
</reference>
<dbReference type="Pfam" id="PF02518">
    <property type="entry name" value="HATPase_c"/>
    <property type="match status" value="1"/>
</dbReference>
<dbReference type="Gene3D" id="1.10.287.130">
    <property type="match status" value="1"/>
</dbReference>
<dbReference type="InterPro" id="IPR004358">
    <property type="entry name" value="Sig_transdc_His_kin-like_C"/>
</dbReference>
<keyword evidence="14 18" id="KW-1133">Transmembrane helix</keyword>
<keyword evidence="7" id="KW-0597">Phosphoprotein</keyword>
<evidence type="ECO:0000256" key="16">
    <source>
        <dbReference type="ARBA" id="ARBA00023136"/>
    </source>
</evidence>
<dbReference type="InterPro" id="IPR014310">
    <property type="entry name" value="Sig_transdc_His_kinase_PhoR"/>
</dbReference>
<evidence type="ECO:0000256" key="2">
    <source>
        <dbReference type="ARBA" id="ARBA00004236"/>
    </source>
</evidence>
<dbReference type="GO" id="GO:0004721">
    <property type="term" value="F:phosphoprotein phosphatase activity"/>
    <property type="evidence" value="ECO:0007669"/>
    <property type="project" value="TreeGrafter"/>
</dbReference>
<dbReference type="Pfam" id="PF00512">
    <property type="entry name" value="HisKA"/>
    <property type="match status" value="1"/>
</dbReference>
<evidence type="ECO:0000256" key="10">
    <source>
        <dbReference type="ARBA" id="ARBA00022692"/>
    </source>
</evidence>
<dbReference type="CDD" id="cd00130">
    <property type="entry name" value="PAS"/>
    <property type="match status" value="1"/>
</dbReference>
<gene>
    <name evidence="22" type="primary">phoR</name>
    <name evidence="22" type="ORF">BR63_01730</name>
</gene>
<dbReference type="CDD" id="cd06225">
    <property type="entry name" value="HAMP"/>
    <property type="match status" value="1"/>
</dbReference>
<evidence type="ECO:0000256" key="8">
    <source>
        <dbReference type="ARBA" id="ARBA00022592"/>
    </source>
</evidence>
<dbReference type="SMART" id="SM00387">
    <property type="entry name" value="HATPase_c"/>
    <property type="match status" value="1"/>
</dbReference>
<dbReference type="NCBIfam" id="TIGR00229">
    <property type="entry name" value="sensory_box"/>
    <property type="match status" value="1"/>
</dbReference>
<dbReference type="InterPro" id="IPR003594">
    <property type="entry name" value="HATPase_dom"/>
</dbReference>
<dbReference type="Gene3D" id="6.10.340.10">
    <property type="match status" value="1"/>
</dbReference>
<name>A0A7G6DZ97_THEFR</name>
<dbReference type="SUPFAM" id="SSF55785">
    <property type="entry name" value="PYP-like sensor domain (PAS domain)"/>
    <property type="match status" value="1"/>
</dbReference>
<dbReference type="EMBL" id="CP045798">
    <property type="protein sequence ID" value="QNB45151.1"/>
    <property type="molecule type" value="Genomic_DNA"/>
</dbReference>
<keyword evidence="16 18" id="KW-0472">Membrane</keyword>
<dbReference type="InterPro" id="IPR003661">
    <property type="entry name" value="HisK_dim/P_dom"/>
</dbReference>
<dbReference type="FunFam" id="3.30.565.10:FF:000006">
    <property type="entry name" value="Sensor histidine kinase WalK"/>
    <property type="match status" value="1"/>
</dbReference>
<keyword evidence="9" id="KW-0808">Transferase</keyword>
<evidence type="ECO:0000256" key="18">
    <source>
        <dbReference type="SAM" id="Phobius"/>
    </source>
</evidence>
<keyword evidence="13" id="KW-0067">ATP-binding</keyword>
<evidence type="ECO:0000256" key="14">
    <source>
        <dbReference type="ARBA" id="ARBA00022989"/>
    </source>
</evidence>
<keyword evidence="12 22" id="KW-0418">Kinase</keyword>
<comment type="subcellular location">
    <subcellularLocation>
        <location evidence="2">Cell membrane</location>
    </subcellularLocation>
</comment>
<organism evidence="22 23">
    <name type="scientific">Thermanaerosceptrum fracticalcis</name>
    <dbReference type="NCBI Taxonomy" id="1712410"/>
    <lineage>
        <taxon>Bacteria</taxon>
        <taxon>Bacillati</taxon>
        <taxon>Bacillota</taxon>
        <taxon>Clostridia</taxon>
        <taxon>Eubacteriales</taxon>
        <taxon>Peptococcaceae</taxon>
        <taxon>Thermanaerosceptrum</taxon>
    </lineage>
</organism>
<evidence type="ECO:0000256" key="5">
    <source>
        <dbReference type="ARBA" id="ARBA00022448"/>
    </source>
</evidence>
<dbReference type="PANTHER" id="PTHR45453:SF1">
    <property type="entry name" value="PHOSPHATE REGULON SENSOR PROTEIN PHOR"/>
    <property type="match status" value="1"/>
</dbReference>
<dbReference type="GO" id="GO:0005886">
    <property type="term" value="C:plasma membrane"/>
    <property type="evidence" value="ECO:0007669"/>
    <property type="project" value="UniProtKB-SubCell"/>
</dbReference>
<feature type="transmembrane region" description="Helical" evidence="18">
    <location>
        <begin position="9"/>
        <end position="29"/>
    </location>
</feature>
<dbReference type="InterPro" id="IPR050351">
    <property type="entry name" value="BphY/WalK/GraS-like"/>
</dbReference>
<dbReference type="InterPro" id="IPR036097">
    <property type="entry name" value="HisK_dim/P_sf"/>
</dbReference>
<feature type="domain" description="PAS" evidence="20">
    <location>
        <begin position="113"/>
        <end position="188"/>
    </location>
</feature>
<keyword evidence="5" id="KW-0813">Transport</keyword>
<keyword evidence="15" id="KW-0902">Two-component regulatory system</keyword>
<evidence type="ECO:0000256" key="13">
    <source>
        <dbReference type="ARBA" id="ARBA00022840"/>
    </source>
</evidence>
<dbReference type="InterPro" id="IPR036890">
    <property type="entry name" value="HATPase_C_sf"/>
</dbReference>
<evidence type="ECO:0000256" key="12">
    <source>
        <dbReference type="ARBA" id="ARBA00022777"/>
    </source>
</evidence>
<keyword evidence="23" id="KW-1185">Reference proteome</keyword>
<dbReference type="InterPro" id="IPR035965">
    <property type="entry name" value="PAS-like_dom_sf"/>
</dbReference>
<keyword evidence="11" id="KW-0547">Nucleotide-binding</keyword>
<evidence type="ECO:0000256" key="1">
    <source>
        <dbReference type="ARBA" id="ARBA00000085"/>
    </source>
</evidence>
<dbReference type="PROSITE" id="PS50109">
    <property type="entry name" value="HIS_KIN"/>
    <property type="match status" value="1"/>
</dbReference>
<dbReference type="PROSITE" id="PS50112">
    <property type="entry name" value="PAS"/>
    <property type="match status" value="1"/>
</dbReference>
<dbReference type="EC" id="2.7.13.3" evidence="3"/>
<dbReference type="CDD" id="cd00082">
    <property type="entry name" value="HisKA"/>
    <property type="match status" value="1"/>
</dbReference>
<keyword evidence="10 18" id="KW-0812">Transmembrane</keyword>
<dbReference type="AlphaFoldDB" id="A0A7G6DZ97"/>
<dbReference type="FunFam" id="1.10.287.130:FF:000001">
    <property type="entry name" value="Two-component sensor histidine kinase"/>
    <property type="match status" value="1"/>
</dbReference>
<evidence type="ECO:0000256" key="4">
    <source>
        <dbReference type="ARBA" id="ARBA00019665"/>
    </source>
</evidence>
<dbReference type="PROSITE" id="PS50885">
    <property type="entry name" value="HAMP"/>
    <property type="match status" value="1"/>
</dbReference>
<dbReference type="Pfam" id="PF08448">
    <property type="entry name" value="PAS_4"/>
    <property type="match status" value="1"/>
</dbReference>
<evidence type="ECO:0000259" key="21">
    <source>
        <dbReference type="PROSITE" id="PS50885"/>
    </source>
</evidence>